<sequence length="142" mass="14516">MRLVVMAVLPLALLVGCGDGGLDTPRAAADTSATTPTEVALPASSVVFEDDARILDSRPMTFDTWSRSPDGTAVIVHFTSGTPQCHGVHATVRETDDAVAVALRGGTPPEAAGKACILIAVQGSLAVPLATPLGDRRVLSVS</sequence>
<organism evidence="1 2">
    <name type="scientific">Mycobacteroides chelonae</name>
    <name type="common">Mycobacterium chelonae</name>
    <dbReference type="NCBI Taxonomy" id="1774"/>
    <lineage>
        <taxon>Bacteria</taxon>
        <taxon>Bacillati</taxon>
        <taxon>Actinomycetota</taxon>
        <taxon>Actinomycetes</taxon>
        <taxon>Mycobacteriales</taxon>
        <taxon>Mycobacteriaceae</taxon>
        <taxon>Mycobacteroides</taxon>
    </lineage>
</organism>
<proteinExistence type="predicted"/>
<evidence type="ECO:0000313" key="1">
    <source>
        <dbReference type="EMBL" id="OHU79145.1"/>
    </source>
</evidence>
<accession>A0A1S1MB37</accession>
<dbReference type="EMBL" id="MLIS01000001">
    <property type="protein sequence ID" value="OHU79145.1"/>
    <property type="molecule type" value="Genomic_DNA"/>
</dbReference>
<evidence type="ECO:0000313" key="2">
    <source>
        <dbReference type="Proteomes" id="UP000179441"/>
    </source>
</evidence>
<protein>
    <recommendedName>
        <fullName evidence="3">Lipoprotein</fullName>
    </recommendedName>
</protein>
<name>A0A1S1MB37_MYCCH</name>
<keyword evidence="2" id="KW-1185">Reference proteome</keyword>
<comment type="caution">
    <text evidence="1">The sequence shown here is derived from an EMBL/GenBank/DDBJ whole genome shotgun (WGS) entry which is preliminary data.</text>
</comment>
<dbReference type="Proteomes" id="UP000179441">
    <property type="component" value="Unassembled WGS sequence"/>
</dbReference>
<evidence type="ECO:0008006" key="3">
    <source>
        <dbReference type="Google" id="ProtNLM"/>
    </source>
</evidence>
<dbReference type="RefSeq" id="WP_070951853.1">
    <property type="nucleotide sequence ID" value="NZ_CP050145.1"/>
</dbReference>
<gene>
    <name evidence="1" type="ORF">BKG84_12880</name>
</gene>
<reference evidence="1 2" key="1">
    <citation type="submission" date="2016-10" db="EMBL/GenBank/DDBJ databases">
        <title>Evaluation of Human, Veterinary and Environmental Mycobacterium chelonae Isolates by Core Genome Phylogenomic Analysis, Targeted Gene Comparison, and Anti-microbial Susceptibility Patterns: A Tale of Mistaken Identities.</title>
        <authorList>
            <person name="Fogelson S.B."/>
            <person name="Camus A.C."/>
            <person name="Lorenz W."/>
            <person name="Vasireddy R."/>
            <person name="Vasireddy S."/>
            <person name="Smith T."/>
            <person name="Brown-Elliott B.A."/>
            <person name="Wallace R.J.Jr."/>
            <person name="Hasan N.A."/>
            <person name="Reischl U."/>
            <person name="Sanchez S."/>
        </authorList>
    </citation>
    <scope>NUCLEOTIDE SEQUENCE [LARGE SCALE GENOMIC DNA]</scope>
    <source>
        <strain evidence="1 2">15518</strain>
    </source>
</reference>
<dbReference type="AlphaFoldDB" id="A0A1S1MB37"/>
<dbReference type="PROSITE" id="PS51257">
    <property type="entry name" value="PROKAR_LIPOPROTEIN"/>
    <property type="match status" value="1"/>
</dbReference>